<protein>
    <submittedName>
        <fullName evidence="1">Uncharacterized protein</fullName>
    </submittedName>
</protein>
<proteinExistence type="predicted"/>
<dbReference type="EMBL" id="JANBUJ010001254">
    <property type="protein sequence ID" value="KAJ2768117.1"/>
    <property type="molecule type" value="Genomic_DNA"/>
</dbReference>
<organism evidence="1 2">
    <name type="scientific">Coemansia nantahalensis</name>
    <dbReference type="NCBI Taxonomy" id="2789366"/>
    <lineage>
        <taxon>Eukaryota</taxon>
        <taxon>Fungi</taxon>
        <taxon>Fungi incertae sedis</taxon>
        <taxon>Zoopagomycota</taxon>
        <taxon>Kickxellomycotina</taxon>
        <taxon>Kickxellomycetes</taxon>
        <taxon>Kickxellales</taxon>
        <taxon>Kickxellaceae</taxon>
        <taxon>Coemansia</taxon>
    </lineage>
</organism>
<reference evidence="1" key="1">
    <citation type="submission" date="2022-07" db="EMBL/GenBank/DDBJ databases">
        <title>Phylogenomic reconstructions and comparative analyses of Kickxellomycotina fungi.</title>
        <authorList>
            <person name="Reynolds N.K."/>
            <person name="Stajich J.E."/>
            <person name="Barry K."/>
            <person name="Grigoriev I.V."/>
            <person name="Crous P."/>
            <person name="Smith M.E."/>
        </authorList>
    </citation>
    <scope>NUCLEOTIDE SEQUENCE</scope>
    <source>
        <strain evidence="1">CBS 109366</strain>
    </source>
</reference>
<evidence type="ECO:0000313" key="1">
    <source>
        <dbReference type="EMBL" id="KAJ2768117.1"/>
    </source>
</evidence>
<gene>
    <name evidence="1" type="ORF">IWQ57_003672</name>
</gene>
<sequence length="533" mass="58936">MAGRRLSGLQHDALRLYRDCLRAIREKPEESRPRFRALARREFEKGIAAAKRTDVAAIEYLLRIGRRRLEQYKQPSVRDFHPKAFVAQAMAAPELSVGAQAAPAKAPIVFKAFEWLMENPYDKDANPSGIINAGVAINSTIGGMLLDKLNALHDGFTAGDLEYGIPYGMCSLRGEVADVVNRHLHPATPVSAESIVVTNGCTSAIEMLAFATCNPGEHILIPAPCYLALQGDMGTRAQAVATPVTVPLDEVMFTQQIAHFERALADLEKAGGKAKMLFLTTPQNPLGTIYPREVLRAFLRFASEHSLFVVFDEIYALSVFGQSEGAAPFESVLSWADLDSYIDPASVVVLHGLSKDFGLNGFRVGWVISPWNPALVGTLKCYSPFGYRPTFTDRTVARLLADHEFIDSMLQISRDRLASHYSIATQFLDLHGIKYVPCVAGHFIWLQLPVHSHTRVLRAQGRMAPDETAATAWTAESEAVVWEHMVKETRVYMPPGQAFFAAEFGWFRLTFAIAKEELEAVLDRLAQLCAPCD</sequence>
<evidence type="ECO:0000313" key="2">
    <source>
        <dbReference type="Proteomes" id="UP001140234"/>
    </source>
</evidence>
<comment type="caution">
    <text evidence="1">The sequence shown here is derived from an EMBL/GenBank/DDBJ whole genome shotgun (WGS) entry which is preliminary data.</text>
</comment>
<keyword evidence="2" id="KW-1185">Reference proteome</keyword>
<accession>A0ACC1JVQ9</accession>
<dbReference type="Proteomes" id="UP001140234">
    <property type="component" value="Unassembled WGS sequence"/>
</dbReference>
<name>A0ACC1JVQ9_9FUNG</name>